<dbReference type="EMBL" id="JAQQWM010000004">
    <property type="protein sequence ID" value="KAK8068293.1"/>
    <property type="molecule type" value="Genomic_DNA"/>
</dbReference>
<dbReference type="InterPro" id="IPR036465">
    <property type="entry name" value="vWFA_dom_sf"/>
</dbReference>
<dbReference type="InterPro" id="IPR000608">
    <property type="entry name" value="UBC"/>
</dbReference>
<feature type="domain" description="VWFA" evidence="5">
    <location>
        <begin position="1128"/>
        <end position="1312"/>
    </location>
</feature>
<dbReference type="Pfam" id="PF04564">
    <property type="entry name" value="U-box"/>
    <property type="match status" value="1"/>
</dbReference>
<feature type="domain" description="UBC core" evidence="4">
    <location>
        <begin position="1395"/>
        <end position="1542"/>
    </location>
</feature>
<feature type="region of interest" description="Disordered" evidence="3">
    <location>
        <begin position="1375"/>
        <end position="1397"/>
    </location>
</feature>
<organism evidence="7 8">
    <name type="scientific">Apiospora saccharicola</name>
    <dbReference type="NCBI Taxonomy" id="335842"/>
    <lineage>
        <taxon>Eukaryota</taxon>
        <taxon>Fungi</taxon>
        <taxon>Dikarya</taxon>
        <taxon>Ascomycota</taxon>
        <taxon>Pezizomycotina</taxon>
        <taxon>Sordariomycetes</taxon>
        <taxon>Xylariomycetidae</taxon>
        <taxon>Amphisphaeriales</taxon>
        <taxon>Apiosporaceae</taxon>
        <taxon>Apiospora</taxon>
    </lineage>
</organism>
<dbReference type="PROSITE" id="PS50127">
    <property type="entry name" value="UBC_2"/>
    <property type="match status" value="1"/>
</dbReference>
<gene>
    <name evidence="7" type="ORF">PG996_007405</name>
</gene>
<evidence type="ECO:0000313" key="8">
    <source>
        <dbReference type="Proteomes" id="UP001446871"/>
    </source>
</evidence>
<dbReference type="CDD" id="cd00198">
    <property type="entry name" value="vWFA"/>
    <property type="match status" value="1"/>
</dbReference>
<evidence type="ECO:0000256" key="1">
    <source>
        <dbReference type="ARBA" id="ARBA00013194"/>
    </source>
</evidence>
<dbReference type="InterPro" id="IPR002035">
    <property type="entry name" value="VWF_A"/>
</dbReference>
<dbReference type="PROSITE" id="PS51698">
    <property type="entry name" value="U_BOX"/>
    <property type="match status" value="1"/>
</dbReference>
<dbReference type="SMART" id="SM00504">
    <property type="entry name" value="Ubox"/>
    <property type="match status" value="1"/>
</dbReference>
<evidence type="ECO:0000259" key="4">
    <source>
        <dbReference type="PROSITE" id="PS50127"/>
    </source>
</evidence>
<dbReference type="SUPFAM" id="SSF54495">
    <property type="entry name" value="UBC-like"/>
    <property type="match status" value="1"/>
</dbReference>
<keyword evidence="2" id="KW-0697">Rotamase</keyword>
<dbReference type="Gene3D" id="3.40.50.410">
    <property type="entry name" value="von Willebrand factor, type A domain"/>
    <property type="match status" value="1"/>
</dbReference>
<sequence>MQRYTVTIVTPNTSERVVLLVPFRSAARVMNFVDELYERAARQGLPVTRLSHAVTAHLNSNTGAILDPEDKLADVVQDPKSDTIFAVFTLRGSANTAINPVQQTLATSSTSGFTPFSFRIVTVANANNPSACPVIQIPLRNTFRQLRDNIADRLDIPHKLDDNFDTHECNCRLADELTRIPRQENSFLFIHGKSVVERIHLREATETTVYIALRSRLGSNFEKTKAVRLVGARPSIGLSTTVYTTPPTVAVCSKQRHAPISANVESDGEEQRKGFILDLHTSELPIHPACVDITLVESGLGDLAVDGVIDIYCVNRQIAGGGGGDAVGIGKTNIFRARPHWQPRVAQSDRGISIFLSSLRVFASLVQDMQEDESLQDVVLHAFDLLTKFPPALRALCILIQGKTPQPVECAALSQAMFEALEKFMTTYTDIIGSDRTRVFEGARLFFGYILDKARALKLSRDDNTILPYAQSFRGQDLRDYMTGEAIMYAISTTQGPMEASLFNCFKKGGLLADSNSEIYVEAAGVNPELTRVALLNAGMAPEVVVLSRPQTVEAVLELGEVRDLTQLSELCARNKLAVHMPRQLASSIAPCLTFDRQAHLAVYAGEQPCGTPGHSSILARPLHGDETIDVAVIEQLIAPLLKTYQDDGTAAFDQYGGAVVKRLLAPDEVLMLCVDVSNSMGKATEFTDVNDTNRSIGDAGARALIKPELFNQSTMGEAIEILCDYEGFDDMVAVVAFYSRARRRDATATVIEIMQNMLSSDIIAFSEAIERTRDHRHRNMLELAMKMLATLWAASKTHEELVIDFLIHRATTASPEVSQRWSWFSSDERPSGRTFQHIPCLDSHIVHLPYNLRCPISHTLMTDTVTTVDGHTYSKTAITEWFKIRKSSPMTGLELENANLEVNQGVRDAAKIWIDGHDLESERRLISMEFEVTFDSRIGTFCRKIRPTTTIEDLHKLAFRGLKGRFSAFQLSTDRWGPLAPSSRVTAQLRDIRDGKHIAIRLADDAPSNIARSSNALTDGERVLIKVYAQGEDAPLFGYWVQQDTGQSLLSVVWKYWRFQLQQDLHTDLEERTVWKELRQIGDGGYRGHPCKRQAKLSPLLSPPNCHGHLGEEMVWEKNDTKGNDGPLVLKLRINKFQRRNIRQSRLSRLDVLKQMFEAFINRLLAYNYKTHVGLVAFSTKPTLTMGISHVVENFRRSTSEIEEDGDTALWDALALGMDQVNEYGKKYPQAKKRIICISDGLDNKSMTNTAADVCWRLRQTNIVVDSVSLGMEKNGDLRTMSYLLGGYRFHPTTLANALAICELEPFLSLTERPTVSPPTNGMRARGSAFSDFALAKKIARNTAANEHNFPARKPHPNIDDKFIQLSVFAKSRAASGGGGGRSSNTGSSRPSRLRTSRLLNEIRATANRAEHPKYDVYVSQVDMSFWKIVMSGPEDSPYAEGTFLLYLHADEGYPTSAPKARFVTRIKHPNVNAHGRICHSILDRDWTTDTAMADVLNSVYALLFQPEYMDPVSTTAALGMHHDQSGFADEARAFVRRYATKSREEWRAELLG</sequence>
<dbReference type="EC" id="5.2.1.8" evidence="1"/>
<dbReference type="PANTHER" id="PTHR24068">
    <property type="entry name" value="UBIQUITIN-CONJUGATING ENZYME E2"/>
    <property type="match status" value="1"/>
</dbReference>
<keyword evidence="8" id="KW-1185">Reference proteome</keyword>
<dbReference type="InterPro" id="IPR003613">
    <property type="entry name" value="Ubox_domain"/>
</dbReference>
<dbReference type="Pfam" id="PF13519">
    <property type="entry name" value="VWA_2"/>
    <property type="match status" value="1"/>
</dbReference>
<evidence type="ECO:0000256" key="2">
    <source>
        <dbReference type="ARBA" id="ARBA00023110"/>
    </source>
</evidence>
<dbReference type="Gene3D" id="3.10.110.10">
    <property type="entry name" value="Ubiquitin Conjugating Enzyme"/>
    <property type="match status" value="1"/>
</dbReference>
<evidence type="ECO:0000259" key="6">
    <source>
        <dbReference type="PROSITE" id="PS51698"/>
    </source>
</evidence>
<protein>
    <recommendedName>
        <fullName evidence="1">peptidylprolyl isomerase</fullName>
        <ecNumber evidence="1">5.2.1.8</ecNumber>
    </recommendedName>
</protein>
<name>A0ABR1VAR9_9PEZI</name>
<accession>A0ABR1VAR9</accession>
<dbReference type="SUPFAM" id="SSF57850">
    <property type="entry name" value="RING/U-box"/>
    <property type="match status" value="1"/>
</dbReference>
<keyword evidence="2" id="KW-0413">Isomerase</keyword>
<reference evidence="7 8" key="1">
    <citation type="submission" date="2023-01" db="EMBL/GenBank/DDBJ databases">
        <title>Analysis of 21 Apiospora genomes using comparative genomics revels a genus with tremendous synthesis potential of carbohydrate active enzymes and secondary metabolites.</title>
        <authorList>
            <person name="Sorensen T."/>
        </authorList>
    </citation>
    <scope>NUCLEOTIDE SEQUENCE [LARGE SCALE GENOMIC DNA]</scope>
    <source>
        <strain evidence="7 8">CBS 83171</strain>
    </source>
</reference>
<dbReference type="SMART" id="SM00212">
    <property type="entry name" value="UBCc"/>
    <property type="match status" value="1"/>
</dbReference>
<evidence type="ECO:0000259" key="5">
    <source>
        <dbReference type="PROSITE" id="PS50234"/>
    </source>
</evidence>
<evidence type="ECO:0000256" key="3">
    <source>
        <dbReference type="SAM" id="MobiDB-lite"/>
    </source>
</evidence>
<dbReference type="InterPro" id="IPR013083">
    <property type="entry name" value="Znf_RING/FYVE/PHD"/>
</dbReference>
<dbReference type="InterPro" id="IPR016135">
    <property type="entry name" value="UBQ-conjugating_enzyme/RWD"/>
</dbReference>
<dbReference type="Gene3D" id="3.30.40.10">
    <property type="entry name" value="Zinc/RING finger domain, C3HC4 (zinc finger)"/>
    <property type="match status" value="1"/>
</dbReference>
<dbReference type="SUPFAM" id="SSF53300">
    <property type="entry name" value="vWA-like"/>
    <property type="match status" value="1"/>
</dbReference>
<dbReference type="Proteomes" id="UP001446871">
    <property type="component" value="Unassembled WGS sequence"/>
</dbReference>
<dbReference type="CDD" id="cd16655">
    <property type="entry name" value="RING-Ubox_WDSUB1-like"/>
    <property type="match status" value="1"/>
</dbReference>
<dbReference type="PROSITE" id="PS50234">
    <property type="entry name" value="VWFA"/>
    <property type="match status" value="1"/>
</dbReference>
<dbReference type="Pfam" id="PF00179">
    <property type="entry name" value="UQ_con"/>
    <property type="match status" value="1"/>
</dbReference>
<evidence type="ECO:0000313" key="7">
    <source>
        <dbReference type="EMBL" id="KAK8068293.1"/>
    </source>
</evidence>
<proteinExistence type="predicted"/>
<comment type="caution">
    <text evidence="7">The sequence shown here is derived from an EMBL/GenBank/DDBJ whole genome shotgun (WGS) entry which is preliminary data.</text>
</comment>
<feature type="domain" description="U-box" evidence="6">
    <location>
        <begin position="848"/>
        <end position="921"/>
    </location>
</feature>